<dbReference type="Proteomes" id="UP001181622">
    <property type="component" value="Unassembled WGS sequence"/>
</dbReference>
<feature type="region of interest" description="Disordered" evidence="2">
    <location>
        <begin position="258"/>
        <end position="278"/>
    </location>
</feature>
<name>A0ABU1DDW1_9HYPH</name>
<dbReference type="Gene3D" id="1.25.40.10">
    <property type="entry name" value="Tetratricopeptide repeat domain"/>
    <property type="match status" value="1"/>
</dbReference>
<comment type="caution">
    <text evidence="3">The sequence shown here is derived from an EMBL/GenBank/DDBJ whole genome shotgun (WGS) entry which is preliminary data.</text>
</comment>
<accession>A0ABU1DDW1</accession>
<keyword evidence="4" id="KW-1185">Reference proteome</keyword>
<evidence type="ECO:0000256" key="2">
    <source>
        <dbReference type="SAM" id="MobiDB-lite"/>
    </source>
</evidence>
<organism evidence="3 4">
    <name type="scientific">Chelatococcus sambhunathii</name>
    <dbReference type="NCBI Taxonomy" id="363953"/>
    <lineage>
        <taxon>Bacteria</taxon>
        <taxon>Pseudomonadati</taxon>
        <taxon>Pseudomonadota</taxon>
        <taxon>Alphaproteobacteria</taxon>
        <taxon>Hyphomicrobiales</taxon>
        <taxon>Chelatococcaceae</taxon>
        <taxon>Chelatococcus</taxon>
    </lineage>
</organism>
<dbReference type="InterPro" id="IPR019734">
    <property type="entry name" value="TPR_rpt"/>
</dbReference>
<dbReference type="RefSeq" id="WP_309390067.1">
    <property type="nucleotide sequence ID" value="NZ_JADBEO010000010.1"/>
</dbReference>
<keyword evidence="1" id="KW-0802">TPR repeat</keyword>
<evidence type="ECO:0000313" key="3">
    <source>
        <dbReference type="EMBL" id="MDR4306299.1"/>
    </source>
</evidence>
<dbReference type="EMBL" id="JADBEO010000010">
    <property type="protein sequence ID" value="MDR4306299.1"/>
    <property type="molecule type" value="Genomic_DNA"/>
</dbReference>
<dbReference type="PROSITE" id="PS50005">
    <property type="entry name" value="TPR"/>
    <property type="match status" value="1"/>
</dbReference>
<dbReference type="SUPFAM" id="SSF48452">
    <property type="entry name" value="TPR-like"/>
    <property type="match status" value="1"/>
</dbReference>
<evidence type="ECO:0000256" key="1">
    <source>
        <dbReference type="PROSITE-ProRule" id="PRU00339"/>
    </source>
</evidence>
<feature type="region of interest" description="Disordered" evidence="2">
    <location>
        <begin position="121"/>
        <end position="216"/>
    </location>
</feature>
<sequence length="278" mass="29092">MARVVVLGLLILCALLATDLRDRVGRALYHAGLPTAGAVLLGGPVWRGAALYEDGRYADAAEAFKSAPDFPGKDYDAGTALAKAGRLREAADAFDAALAIDPNDADARFNLAIVESLMRRTRADGPDARNAANAAATENKRSNSASADAENDVNSLGAGAAGDRDSGKEATNAGPSKVDRTGRAESSNRASEGGKATGSVGSAEGAGRTGDANRNVAKPPEQLAHRLAPMSLKTMAASQRWLETLPDDPGVYIKRRIEHEQTGRKERGVAAPEMTDRW</sequence>
<evidence type="ECO:0000313" key="4">
    <source>
        <dbReference type="Proteomes" id="UP001181622"/>
    </source>
</evidence>
<feature type="repeat" description="TPR" evidence="1">
    <location>
        <begin position="71"/>
        <end position="104"/>
    </location>
</feature>
<protein>
    <submittedName>
        <fullName evidence="3">Tetratricopeptide repeat protein</fullName>
    </submittedName>
</protein>
<proteinExistence type="predicted"/>
<dbReference type="InterPro" id="IPR011990">
    <property type="entry name" value="TPR-like_helical_dom_sf"/>
</dbReference>
<gene>
    <name evidence="3" type="ORF">IHQ68_06670</name>
</gene>
<reference evidence="3" key="1">
    <citation type="submission" date="2020-10" db="EMBL/GenBank/DDBJ databases">
        <authorList>
            <person name="Abbas A."/>
            <person name="Razzaq R."/>
            <person name="Waqas M."/>
            <person name="Abbas N."/>
            <person name="Nielsen T.K."/>
            <person name="Hansen L.H."/>
            <person name="Hussain S."/>
            <person name="Shahid M."/>
        </authorList>
    </citation>
    <scope>NUCLEOTIDE SEQUENCE</scope>
    <source>
        <strain evidence="3">S14</strain>
    </source>
</reference>
<dbReference type="Pfam" id="PF13414">
    <property type="entry name" value="TPR_11"/>
    <property type="match status" value="1"/>
</dbReference>